<dbReference type="RefSeq" id="WP_169717574.1">
    <property type="nucleotide sequence ID" value="NZ_CP155573.1"/>
</dbReference>
<keyword evidence="2" id="KW-1185">Reference proteome</keyword>
<accession>A0ABZ3IQE0</accession>
<sequence length="106" mass="10395">MCAVAIIVDRLPDCAVSQGQIDCAGAVGQYITAQVGTAVVKRQGDSCSVKGCNIAGETDNMGTGLVDVDGAIINVQRVGIGVSGSAVCRAGLGGGDNNGIAIKSNG</sequence>
<dbReference type="Proteomes" id="UP000216752">
    <property type="component" value="Chromosome"/>
</dbReference>
<evidence type="ECO:0000313" key="1">
    <source>
        <dbReference type="EMBL" id="XFO67897.1"/>
    </source>
</evidence>
<proteinExistence type="predicted"/>
<evidence type="ECO:0000313" key="2">
    <source>
        <dbReference type="Proteomes" id="UP000216752"/>
    </source>
</evidence>
<dbReference type="EMBL" id="CP155573">
    <property type="protein sequence ID" value="XFO67897.1"/>
    <property type="molecule type" value="Genomic_DNA"/>
</dbReference>
<protein>
    <submittedName>
        <fullName evidence="1">Uncharacterized protein</fullName>
    </submittedName>
</protein>
<gene>
    <name evidence="1" type="ORF">SPSIL_041160</name>
</gene>
<name>A0ABZ3IQE0_9FIRM</name>
<reference evidence="1" key="1">
    <citation type="submission" date="2024-05" db="EMBL/GenBank/DDBJ databases">
        <title>Isolation and characterization of Sporomusa carbonis sp. nov., a carboxydotrophic hydrogenogen in the genus of Sporomusa isolated from a charcoal burning pile.</title>
        <authorList>
            <person name="Boeer T."/>
            <person name="Rosenbaum F."/>
            <person name="Eysell L."/>
            <person name="Mueller V."/>
            <person name="Daniel R."/>
            <person name="Poehlein A."/>
        </authorList>
    </citation>
    <scope>NUCLEOTIDE SEQUENCE [LARGE SCALE GENOMIC DNA]</scope>
    <source>
        <strain evidence="1">DSM 10669</strain>
    </source>
</reference>
<organism evidence="1 2">
    <name type="scientific">Sporomusa silvacetica DSM 10669</name>
    <dbReference type="NCBI Taxonomy" id="1123289"/>
    <lineage>
        <taxon>Bacteria</taxon>
        <taxon>Bacillati</taxon>
        <taxon>Bacillota</taxon>
        <taxon>Negativicutes</taxon>
        <taxon>Selenomonadales</taxon>
        <taxon>Sporomusaceae</taxon>
        <taxon>Sporomusa</taxon>
    </lineage>
</organism>